<dbReference type="SUPFAM" id="SSF48452">
    <property type="entry name" value="TPR-like"/>
    <property type="match status" value="1"/>
</dbReference>
<dbReference type="EMBL" id="FMHY01000002">
    <property type="protein sequence ID" value="SCL59779.1"/>
    <property type="molecule type" value="Genomic_DNA"/>
</dbReference>
<dbReference type="InterPro" id="IPR041664">
    <property type="entry name" value="AAA_16"/>
</dbReference>
<dbReference type="AlphaFoldDB" id="A0A1C6V0F6"/>
<dbReference type="InterPro" id="IPR016032">
    <property type="entry name" value="Sig_transdc_resp-reg_C-effctor"/>
</dbReference>
<keyword evidence="2" id="KW-0067">ATP-binding</keyword>
<dbReference type="PROSITE" id="PS50043">
    <property type="entry name" value="HTH_LUXR_2"/>
    <property type="match status" value="1"/>
</dbReference>
<dbReference type="PANTHER" id="PTHR16305">
    <property type="entry name" value="TESTICULAR SOLUBLE ADENYLYL CYCLASE"/>
    <property type="match status" value="1"/>
</dbReference>
<dbReference type="RefSeq" id="WP_091120843.1">
    <property type="nucleotide sequence ID" value="NZ_FMHY01000002.1"/>
</dbReference>
<name>A0A1C6V0F6_9ACTN</name>
<evidence type="ECO:0000313" key="5">
    <source>
        <dbReference type="Proteomes" id="UP000199696"/>
    </source>
</evidence>
<dbReference type="SMART" id="SM00382">
    <property type="entry name" value="AAA"/>
    <property type="match status" value="1"/>
</dbReference>
<gene>
    <name evidence="4" type="ORF">GA0070604_4139</name>
</gene>
<dbReference type="InterPro" id="IPR036388">
    <property type="entry name" value="WH-like_DNA-bd_sf"/>
</dbReference>
<dbReference type="OrthoDB" id="3178131at2"/>
<evidence type="ECO:0000259" key="3">
    <source>
        <dbReference type="PROSITE" id="PS50043"/>
    </source>
</evidence>
<dbReference type="Gene3D" id="3.40.50.300">
    <property type="entry name" value="P-loop containing nucleotide triphosphate hydrolases"/>
    <property type="match status" value="1"/>
</dbReference>
<dbReference type="SUPFAM" id="SSF52540">
    <property type="entry name" value="P-loop containing nucleoside triphosphate hydrolases"/>
    <property type="match status" value="1"/>
</dbReference>
<dbReference type="Pfam" id="PF13191">
    <property type="entry name" value="AAA_16"/>
    <property type="match status" value="1"/>
</dbReference>
<keyword evidence="5" id="KW-1185">Reference proteome</keyword>
<dbReference type="SMART" id="SM00421">
    <property type="entry name" value="HTH_LUXR"/>
    <property type="match status" value="1"/>
</dbReference>
<evidence type="ECO:0000256" key="2">
    <source>
        <dbReference type="ARBA" id="ARBA00022840"/>
    </source>
</evidence>
<dbReference type="Gene3D" id="1.25.40.10">
    <property type="entry name" value="Tetratricopeptide repeat domain"/>
    <property type="match status" value="1"/>
</dbReference>
<feature type="domain" description="HTH luxR-type" evidence="3">
    <location>
        <begin position="851"/>
        <end position="916"/>
    </location>
</feature>
<proteinExistence type="predicted"/>
<dbReference type="GO" id="GO:0004016">
    <property type="term" value="F:adenylate cyclase activity"/>
    <property type="evidence" value="ECO:0007669"/>
    <property type="project" value="TreeGrafter"/>
</dbReference>
<dbReference type="CDD" id="cd06170">
    <property type="entry name" value="LuxR_C_like"/>
    <property type="match status" value="1"/>
</dbReference>
<dbReference type="SUPFAM" id="SSF46894">
    <property type="entry name" value="C-terminal effector domain of the bipartite response regulators"/>
    <property type="match status" value="1"/>
</dbReference>
<dbReference type="InterPro" id="IPR011990">
    <property type="entry name" value="TPR-like_helical_dom_sf"/>
</dbReference>
<dbReference type="GO" id="GO:0005524">
    <property type="term" value="F:ATP binding"/>
    <property type="evidence" value="ECO:0007669"/>
    <property type="project" value="UniProtKB-KW"/>
</dbReference>
<reference evidence="5" key="1">
    <citation type="submission" date="2016-06" db="EMBL/GenBank/DDBJ databases">
        <authorList>
            <person name="Varghese N."/>
            <person name="Submissions Spin"/>
        </authorList>
    </citation>
    <scope>NUCLEOTIDE SEQUENCE [LARGE SCALE GENOMIC DNA]</scope>
    <source>
        <strain evidence="5">DSM 44814</strain>
    </source>
</reference>
<dbReference type="GO" id="GO:0003677">
    <property type="term" value="F:DNA binding"/>
    <property type="evidence" value="ECO:0007669"/>
    <property type="project" value="InterPro"/>
</dbReference>
<protein>
    <submittedName>
        <fullName evidence="4">Regulatory protein, luxR family</fullName>
    </submittedName>
</protein>
<dbReference type="Gene3D" id="1.10.10.10">
    <property type="entry name" value="Winged helix-like DNA-binding domain superfamily/Winged helix DNA-binding domain"/>
    <property type="match status" value="1"/>
</dbReference>
<evidence type="ECO:0000256" key="1">
    <source>
        <dbReference type="ARBA" id="ARBA00022741"/>
    </source>
</evidence>
<dbReference type="Pfam" id="PF00196">
    <property type="entry name" value="GerE"/>
    <property type="match status" value="1"/>
</dbReference>
<dbReference type="PRINTS" id="PR00038">
    <property type="entry name" value="HTHLUXR"/>
</dbReference>
<dbReference type="InterPro" id="IPR003593">
    <property type="entry name" value="AAA+_ATPase"/>
</dbReference>
<dbReference type="InterPro" id="IPR000792">
    <property type="entry name" value="Tscrpt_reg_LuxR_C"/>
</dbReference>
<dbReference type="Proteomes" id="UP000199696">
    <property type="component" value="Unassembled WGS sequence"/>
</dbReference>
<dbReference type="PANTHER" id="PTHR16305:SF35">
    <property type="entry name" value="TRANSCRIPTIONAL ACTIVATOR DOMAIN"/>
    <property type="match status" value="1"/>
</dbReference>
<organism evidence="4 5">
    <name type="scientific">Micromonospora eburnea</name>
    <dbReference type="NCBI Taxonomy" id="227316"/>
    <lineage>
        <taxon>Bacteria</taxon>
        <taxon>Bacillati</taxon>
        <taxon>Actinomycetota</taxon>
        <taxon>Actinomycetes</taxon>
        <taxon>Micromonosporales</taxon>
        <taxon>Micromonosporaceae</taxon>
        <taxon>Micromonospora</taxon>
    </lineage>
</organism>
<dbReference type="GO" id="GO:0006355">
    <property type="term" value="P:regulation of DNA-templated transcription"/>
    <property type="evidence" value="ECO:0007669"/>
    <property type="project" value="InterPro"/>
</dbReference>
<sequence>MSMPLTERTNEIHILEEMLSACRSGVGQLALITGPVGCGKTEVLDAFAERALRDGALVLSATAKRSGAEFPYDVLVQLFGVSGVPERLRTRMDQLVDVASSADPEAAAVRTQALRVLHAELLALTADRPVVIVVDDVQRADQESLRELPDLASRLRRAPALLVFSQSDEENAATALVQAELLRHRHWRRIDLALLSVEGVEALVRAEGDRVRLPLSAVEIRRLSGGNPLLVRALLDDLGAVDPRLTGTAFGQAVLACLHRSSPETLAVARGIAVLGRPTGVPLLADLVEIDQQQTQIALRSLESAGLVSAGDFRNPASRTAVLAEFCPERRGSMHRRAAELLYLQGASASTVARHLVEAGGTGQRWAQRLLREAAEIATASDDLDFASECLDLAFKSSPDDDERVSALARLAGVVWRRNPVAAVRHVSLLIEPSRRGLLSDRQVTAVARSLVWHGMTGEALEVIEAAGRTGKAGDERHDAELGMIRRWLRAWHPPLAKMVGETPLRSQAAGRTSVGDERLLGAALLSEVLTRGGSRDVSRRAAEILRGCGGQVDESTLDPAESALLALLYSDDAEQALTWCDPLLAAAAERHAPTWNARLEAVRAEIALHRGDLPNAERYAHAALDRIEARGWGVAAGAPLATIIQATTMMGDLDTAGVYVKTSVPQEMFRTRFGLRYLYARGLYLSACERFHWALRDLLTCGKLAVEWEMDLPSFAPWRGAAAMVYLKLGDRDRAQKLASAQLIRAKRGLPRASGISLRAVAACTDMRGRLRMLREAVDLLRSVGDRFELACTLADLHQAYQATGERQRANAVFQRALRLAMECRAEPLRRSLLRRSSEEHAESLALEQSNGGLVQLSRAEQRVTALAAAGHTNREIAAMLHITVSTVEQHLTKAYRKLNVRTRADLAAACMPPLVDSA</sequence>
<dbReference type="GO" id="GO:0005737">
    <property type="term" value="C:cytoplasm"/>
    <property type="evidence" value="ECO:0007669"/>
    <property type="project" value="TreeGrafter"/>
</dbReference>
<keyword evidence="1" id="KW-0547">Nucleotide-binding</keyword>
<accession>A0A1C6V0F6</accession>
<dbReference type="STRING" id="227316.GA0070604_4139"/>
<dbReference type="InterPro" id="IPR027417">
    <property type="entry name" value="P-loop_NTPase"/>
</dbReference>
<evidence type="ECO:0000313" key="4">
    <source>
        <dbReference type="EMBL" id="SCL59779.1"/>
    </source>
</evidence>